<comment type="caution">
    <text evidence="2">The sequence shown here is derived from an EMBL/GenBank/DDBJ whole genome shotgun (WGS) entry which is preliminary data.</text>
</comment>
<feature type="domain" description="Transposase InsH N-terminal" evidence="1">
    <location>
        <begin position="19"/>
        <end position="52"/>
    </location>
</feature>
<keyword evidence="3" id="KW-1185">Reference proteome</keyword>
<dbReference type="Proteomes" id="UP000031563">
    <property type="component" value="Unassembled WGS sequence"/>
</dbReference>
<sequence>MISNQESLNFSPFMALYDIVVPKDNMLRKINELVDFNFILEELKTKYCLDNGPMLFRQFACSNIYFLNQFMICQM</sequence>
<dbReference type="InterPro" id="IPR008490">
    <property type="entry name" value="Transposase_InsH_N"/>
</dbReference>
<gene>
    <name evidence="2" type="ORF">QY95_02535</name>
</gene>
<organism evidence="2 3">
    <name type="scientific">Bacillus thermotolerans</name>
    <name type="common">Quasibacillus thermotolerans</name>
    <dbReference type="NCBI Taxonomy" id="1221996"/>
    <lineage>
        <taxon>Bacteria</taxon>
        <taxon>Bacillati</taxon>
        <taxon>Bacillota</taxon>
        <taxon>Bacilli</taxon>
        <taxon>Bacillales</taxon>
        <taxon>Bacillaceae</taxon>
        <taxon>Bacillus</taxon>
    </lineage>
</organism>
<proteinExistence type="predicted"/>
<evidence type="ECO:0000259" key="1">
    <source>
        <dbReference type="Pfam" id="PF05598"/>
    </source>
</evidence>
<evidence type="ECO:0000313" key="3">
    <source>
        <dbReference type="Proteomes" id="UP000031563"/>
    </source>
</evidence>
<evidence type="ECO:0000313" key="2">
    <source>
        <dbReference type="EMBL" id="KKB39095.1"/>
    </source>
</evidence>
<name>A0A0F5I1F9_BACTR</name>
<dbReference type="AlphaFoldDB" id="A0A0F5I1F9"/>
<reference evidence="2" key="1">
    <citation type="submission" date="2015-02" db="EMBL/GenBank/DDBJ databases">
        <title>Genome Assembly of Bacillaceae bacterium MTCC 8252.</title>
        <authorList>
            <person name="Verma A."/>
            <person name="Khatri I."/>
            <person name="Mual P."/>
            <person name="Subramanian S."/>
            <person name="Krishnamurthi S."/>
        </authorList>
    </citation>
    <scope>NUCLEOTIDE SEQUENCE [LARGE SCALE GENOMIC DNA]</scope>
    <source>
        <strain evidence="2">MTCC 8252</strain>
    </source>
</reference>
<dbReference type="STRING" id="1221996.QY95_02535"/>
<dbReference type="Pfam" id="PF05598">
    <property type="entry name" value="DUF772"/>
    <property type="match status" value="1"/>
</dbReference>
<accession>A0A0F5I1F9</accession>
<protein>
    <submittedName>
        <fullName evidence="2">Mobile element protein</fullName>
    </submittedName>
</protein>
<dbReference type="EMBL" id="JWIR02000043">
    <property type="protein sequence ID" value="KKB39095.1"/>
    <property type="molecule type" value="Genomic_DNA"/>
</dbReference>